<evidence type="ECO:0000256" key="4">
    <source>
        <dbReference type="ARBA" id="ARBA00022801"/>
    </source>
</evidence>
<proteinExistence type="predicted"/>
<evidence type="ECO:0000256" key="2">
    <source>
        <dbReference type="ARBA" id="ARBA00022723"/>
    </source>
</evidence>
<sequence>MHFTSSAVLVGGLAILPGALATRQHSPLPLAKLAARTDTSGVPRPNLGSVPYGTNVDRCSVPGKAAITFDDGPDIYTAELLDILAKNGVKATFFVTGDNGHSNRAISDPSGPYPGLFKRMHAEGHQIACHSWTHPYFTNISASQRAQEFLKLESVFVDILGFFPTYFRPPYTSFEGIEGDIAHFGYHNINFDLDTQDWKDDLAASRQIVTSTLAAKGPSGKSFLAILHEIHELSVTQLLQFVIDEARKYKYDLVTVGECLGDHPNNWYRDPATGGPWGGPPPPEKEKPKPASSSALSSAEVTTASSSEVKSTTSASESTPKGGSTTTPGVATTTGSAAVVKTSSKVESSTAGAATTTPAAKPNAGARVQGLSWVGGMLLALGAVVWH</sequence>
<evidence type="ECO:0000256" key="8">
    <source>
        <dbReference type="SAM" id="SignalP"/>
    </source>
</evidence>
<evidence type="ECO:0000313" key="10">
    <source>
        <dbReference type="EMBL" id="KAK1753654.1"/>
    </source>
</evidence>
<dbReference type="PROSITE" id="PS51677">
    <property type="entry name" value="NODB"/>
    <property type="match status" value="1"/>
</dbReference>
<dbReference type="Gene3D" id="3.20.20.370">
    <property type="entry name" value="Glycoside hydrolase/deacetylase"/>
    <property type="match status" value="1"/>
</dbReference>
<gene>
    <name evidence="10" type="ORF">QBC47DRAFT_386871</name>
</gene>
<evidence type="ECO:0000256" key="3">
    <source>
        <dbReference type="ARBA" id="ARBA00022729"/>
    </source>
</evidence>
<feature type="domain" description="NodB homology" evidence="9">
    <location>
        <begin position="63"/>
        <end position="256"/>
    </location>
</feature>
<dbReference type="GO" id="GO:0016810">
    <property type="term" value="F:hydrolase activity, acting on carbon-nitrogen (but not peptide) bonds"/>
    <property type="evidence" value="ECO:0007669"/>
    <property type="project" value="InterPro"/>
</dbReference>
<organism evidence="10 11">
    <name type="scientific">Echria macrotheca</name>
    <dbReference type="NCBI Taxonomy" id="438768"/>
    <lineage>
        <taxon>Eukaryota</taxon>
        <taxon>Fungi</taxon>
        <taxon>Dikarya</taxon>
        <taxon>Ascomycota</taxon>
        <taxon>Pezizomycotina</taxon>
        <taxon>Sordariomycetes</taxon>
        <taxon>Sordariomycetidae</taxon>
        <taxon>Sordariales</taxon>
        <taxon>Schizotheciaceae</taxon>
        <taxon>Echria</taxon>
    </lineage>
</organism>
<dbReference type="EMBL" id="MU839837">
    <property type="protein sequence ID" value="KAK1753654.1"/>
    <property type="molecule type" value="Genomic_DNA"/>
</dbReference>
<dbReference type="AlphaFoldDB" id="A0AAJ0B8I3"/>
<keyword evidence="2" id="KW-0479">Metal-binding</keyword>
<evidence type="ECO:0000313" key="11">
    <source>
        <dbReference type="Proteomes" id="UP001239445"/>
    </source>
</evidence>
<dbReference type="InterPro" id="IPR011330">
    <property type="entry name" value="Glyco_hydro/deAcase_b/a-brl"/>
</dbReference>
<accession>A0AAJ0B8I3</accession>
<feature type="signal peptide" evidence="8">
    <location>
        <begin position="1"/>
        <end position="21"/>
    </location>
</feature>
<dbReference type="PANTHER" id="PTHR46471">
    <property type="entry name" value="CHITIN DEACETYLASE"/>
    <property type="match status" value="1"/>
</dbReference>
<keyword evidence="5" id="KW-0119">Carbohydrate metabolism</keyword>
<evidence type="ECO:0000256" key="7">
    <source>
        <dbReference type="SAM" id="MobiDB-lite"/>
    </source>
</evidence>
<comment type="caution">
    <text evidence="10">The sequence shown here is derived from an EMBL/GenBank/DDBJ whole genome shotgun (WGS) entry which is preliminary data.</text>
</comment>
<comment type="cofactor">
    <cofactor evidence="1">
        <name>Co(2+)</name>
        <dbReference type="ChEBI" id="CHEBI:48828"/>
    </cofactor>
</comment>
<dbReference type="GO" id="GO:0046872">
    <property type="term" value="F:metal ion binding"/>
    <property type="evidence" value="ECO:0007669"/>
    <property type="project" value="UniProtKB-KW"/>
</dbReference>
<dbReference type="CDD" id="cd10951">
    <property type="entry name" value="CE4_ClCDA_like"/>
    <property type="match status" value="1"/>
</dbReference>
<feature type="chain" id="PRO_5042526005" evidence="8">
    <location>
        <begin position="22"/>
        <end position="387"/>
    </location>
</feature>
<feature type="region of interest" description="Disordered" evidence="7">
    <location>
        <begin position="270"/>
        <end position="364"/>
    </location>
</feature>
<evidence type="ECO:0000259" key="9">
    <source>
        <dbReference type="PROSITE" id="PS51677"/>
    </source>
</evidence>
<reference evidence="10" key="1">
    <citation type="submission" date="2023-06" db="EMBL/GenBank/DDBJ databases">
        <title>Genome-scale phylogeny and comparative genomics of the fungal order Sordariales.</title>
        <authorList>
            <consortium name="Lawrence Berkeley National Laboratory"/>
            <person name="Hensen N."/>
            <person name="Bonometti L."/>
            <person name="Westerberg I."/>
            <person name="Brannstrom I.O."/>
            <person name="Guillou S."/>
            <person name="Cros-Aarteil S."/>
            <person name="Calhoun S."/>
            <person name="Haridas S."/>
            <person name="Kuo A."/>
            <person name="Mondo S."/>
            <person name="Pangilinan J."/>
            <person name="Riley R."/>
            <person name="Labutti K."/>
            <person name="Andreopoulos B."/>
            <person name="Lipzen A."/>
            <person name="Chen C."/>
            <person name="Yanf M."/>
            <person name="Daum C."/>
            <person name="Ng V."/>
            <person name="Clum A."/>
            <person name="Steindorff A."/>
            <person name="Ohm R."/>
            <person name="Martin F."/>
            <person name="Silar P."/>
            <person name="Natvig D."/>
            <person name="Lalanne C."/>
            <person name="Gautier V."/>
            <person name="Ament-Velasquez S.L."/>
            <person name="Kruys A."/>
            <person name="Hutchinson M.I."/>
            <person name="Powell A.J."/>
            <person name="Barry K."/>
            <person name="Miller A.N."/>
            <person name="Grigoriev I.V."/>
            <person name="Debuchy R."/>
            <person name="Gladieux P."/>
            <person name="Thoren M.H."/>
            <person name="Johannesson H."/>
        </authorList>
    </citation>
    <scope>NUCLEOTIDE SEQUENCE</scope>
    <source>
        <strain evidence="10">PSN4</strain>
    </source>
</reference>
<feature type="compositionally biased region" description="Low complexity" evidence="7">
    <location>
        <begin position="290"/>
        <end position="364"/>
    </location>
</feature>
<dbReference type="PANTHER" id="PTHR46471:SF4">
    <property type="entry name" value="CHITIN DEACETYLASE"/>
    <property type="match status" value="1"/>
</dbReference>
<keyword evidence="4" id="KW-0378">Hydrolase</keyword>
<evidence type="ECO:0000256" key="6">
    <source>
        <dbReference type="ARBA" id="ARBA00023285"/>
    </source>
</evidence>
<evidence type="ECO:0000256" key="1">
    <source>
        <dbReference type="ARBA" id="ARBA00001941"/>
    </source>
</evidence>
<keyword evidence="11" id="KW-1185">Reference proteome</keyword>
<dbReference type="Pfam" id="PF01522">
    <property type="entry name" value="Polysacc_deac_1"/>
    <property type="match status" value="1"/>
</dbReference>
<keyword evidence="6" id="KW-0170">Cobalt</keyword>
<protein>
    <submittedName>
        <fullName evidence="10">Chitin deacetylase</fullName>
    </submittedName>
</protein>
<evidence type="ECO:0000256" key="5">
    <source>
        <dbReference type="ARBA" id="ARBA00023277"/>
    </source>
</evidence>
<dbReference type="GO" id="GO:0005975">
    <property type="term" value="P:carbohydrate metabolic process"/>
    <property type="evidence" value="ECO:0007669"/>
    <property type="project" value="InterPro"/>
</dbReference>
<dbReference type="InterPro" id="IPR002509">
    <property type="entry name" value="NODB_dom"/>
</dbReference>
<dbReference type="SUPFAM" id="SSF88713">
    <property type="entry name" value="Glycoside hydrolase/deacetylase"/>
    <property type="match status" value="1"/>
</dbReference>
<name>A0AAJ0B8I3_9PEZI</name>
<dbReference type="Proteomes" id="UP001239445">
    <property type="component" value="Unassembled WGS sequence"/>
</dbReference>
<keyword evidence="3 8" id="KW-0732">Signal</keyword>